<dbReference type="InterPro" id="IPR008254">
    <property type="entry name" value="Flavodoxin/NO_synth"/>
</dbReference>
<dbReference type="PROSITE" id="PS50902">
    <property type="entry name" value="FLAVODOXIN_LIKE"/>
    <property type="match status" value="1"/>
</dbReference>
<evidence type="ECO:0000256" key="2">
    <source>
        <dbReference type="ARBA" id="ARBA00022630"/>
    </source>
</evidence>
<evidence type="ECO:0000313" key="6">
    <source>
        <dbReference type="Proteomes" id="UP001621714"/>
    </source>
</evidence>
<dbReference type="Gene3D" id="3.40.50.360">
    <property type="match status" value="1"/>
</dbReference>
<proteinExistence type="predicted"/>
<sequence length="148" mass="15589">MKVYLAVGSVYGGAAEVAEEYQRALSEAGLAAELDEAPRVERLGAEDILLVVTSTTGQGELPDAIQPFFQQLESQAMQLSGRPFAVVALGDSSYGASFAAAGRAFQHKLEDLGAQAIQPLLVIDALEHFQAVDGAQVAIQSLVEALTR</sequence>
<reference evidence="5 6" key="1">
    <citation type="submission" date="2024-02" db="EMBL/GenBank/DDBJ databases">
        <title>Marinospirillum sp. MEB 164 isolated from Lonar lake sediment.</title>
        <authorList>
            <person name="Joshi A."/>
            <person name="Thite S."/>
        </authorList>
    </citation>
    <scope>NUCLEOTIDE SEQUENCE [LARGE SCALE GENOMIC DNA]</scope>
    <source>
        <strain evidence="5 6">MEB164</strain>
    </source>
</reference>
<protein>
    <submittedName>
        <fullName evidence="5">Flavodoxin domain-containing protein</fullName>
    </submittedName>
</protein>
<dbReference type="SUPFAM" id="SSF52218">
    <property type="entry name" value="Flavoproteins"/>
    <property type="match status" value="1"/>
</dbReference>
<dbReference type="RefSeq" id="WP_405338356.1">
    <property type="nucleotide sequence ID" value="NZ_JBANFI010000003.1"/>
</dbReference>
<keyword evidence="2" id="KW-0285">Flavoprotein</keyword>
<dbReference type="PANTHER" id="PTHR19384">
    <property type="entry name" value="NITRIC OXIDE SYNTHASE-RELATED"/>
    <property type="match status" value="1"/>
</dbReference>
<feature type="domain" description="Flavodoxin-like" evidence="4">
    <location>
        <begin position="3"/>
        <end position="147"/>
    </location>
</feature>
<dbReference type="Proteomes" id="UP001621714">
    <property type="component" value="Unassembled WGS sequence"/>
</dbReference>
<evidence type="ECO:0000256" key="3">
    <source>
        <dbReference type="ARBA" id="ARBA00022643"/>
    </source>
</evidence>
<dbReference type="EMBL" id="JBANFI010000003">
    <property type="protein sequence ID" value="MFK7160544.1"/>
    <property type="molecule type" value="Genomic_DNA"/>
</dbReference>
<accession>A0ABW8PW87</accession>
<name>A0ABW8PW87_9GAMM</name>
<dbReference type="InterPro" id="IPR029039">
    <property type="entry name" value="Flavoprotein-like_sf"/>
</dbReference>
<organism evidence="5 6">
    <name type="scientific">Marinospirillum alkalitolerans</name>
    <dbReference type="NCBI Taxonomy" id="3123374"/>
    <lineage>
        <taxon>Bacteria</taxon>
        <taxon>Pseudomonadati</taxon>
        <taxon>Pseudomonadota</taxon>
        <taxon>Gammaproteobacteria</taxon>
        <taxon>Oceanospirillales</taxon>
        <taxon>Oceanospirillaceae</taxon>
        <taxon>Marinospirillum</taxon>
    </lineage>
</organism>
<evidence type="ECO:0000259" key="4">
    <source>
        <dbReference type="PROSITE" id="PS50902"/>
    </source>
</evidence>
<keyword evidence="6" id="KW-1185">Reference proteome</keyword>
<comment type="caution">
    <text evidence="5">The sequence shown here is derived from an EMBL/GenBank/DDBJ whole genome shotgun (WGS) entry which is preliminary data.</text>
</comment>
<comment type="cofactor">
    <cofactor evidence="1">
        <name>FMN</name>
        <dbReference type="ChEBI" id="CHEBI:58210"/>
    </cofactor>
</comment>
<evidence type="ECO:0000256" key="1">
    <source>
        <dbReference type="ARBA" id="ARBA00001917"/>
    </source>
</evidence>
<gene>
    <name evidence="5" type="ORF">V6U78_05785</name>
</gene>
<keyword evidence="3" id="KW-0288">FMN</keyword>
<dbReference type="Pfam" id="PF00258">
    <property type="entry name" value="Flavodoxin_1"/>
    <property type="match status" value="1"/>
</dbReference>
<evidence type="ECO:0000313" key="5">
    <source>
        <dbReference type="EMBL" id="MFK7160544.1"/>
    </source>
</evidence>
<dbReference type="PANTHER" id="PTHR19384:SF128">
    <property type="entry name" value="NADPH OXIDOREDUCTASE A"/>
    <property type="match status" value="1"/>
</dbReference>